<feature type="domain" description="GH26" evidence="6">
    <location>
        <begin position="31"/>
        <end position="370"/>
    </location>
</feature>
<evidence type="ECO:0000259" key="6">
    <source>
        <dbReference type="PROSITE" id="PS51764"/>
    </source>
</evidence>
<comment type="caution">
    <text evidence="7">The sequence shown here is derived from an EMBL/GenBank/DDBJ whole genome shotgun (WGS) entry which is preliminary data.</text>
</comment>
<keyword evidence="8" id="KW-1185">Reference proteome</keyword>
<dbReference type="PANTHER" id="PTHR40079">
    <property type="entry name" value="MANNAN ENDO-1,4-BETA-MANNOSIDASE E-RELATED"/>
    <property type="match status" value="1"/>
</dbReference>
<dbReference type="PANTHER" id="PTHR40079:SF4">
    <property type="entry name" value="GH26 DOMAIN-CONTAINING PROTEIN-RELATED"/>
    <property type="match status" value="1"/>
</dbReference>
<dbReference type="Gene3D" id="3.20.20.80">
    <property type="entry name" value="Glycosidases"/>
    <property type="match status" value="1"/>
</dbReference>
<evidence type="ECO:0000256" key="4">
    <source>
        <dbReference type="PROSITE-ProRule" id="PRU01100"/>
    </source>
</evidence>
<dbReference type="PROSITE" id="PS51764">
    <property type="entry name" value="GH26"/>
    <property type="match status" value="1"/>
</dbReference>
<keyword evidence="3 4" id="KW-0326">Glycosidase</keyword>
<feature type="active site" description="Proton donor" evidence="4">
    <location>
        <position position="183"/>
    </location>
</feature>
<evidence type="ECO:0000313" key="8">
    <source>
        <dbReference type="Proteomes" id="UP001610063"/>
    </source>
</evidence>
<dbReference type="InterPro" id="IPR016714">
    <property type="entry name" value="MANB/E"/>
</dbReference>
<feature type="active site" description="Nucleophile" evidence="4">
    <location>
        <position position="301"/>
    </location>
</feature>
<protein>
    <submittedName>
        <fullName evidence="7">Glycoside hydrolase family 26 protein</fullName>
    </submittedName>
</protein>
<evidence type="ECO:0000256" key="5">
    <source>
        <dbReference type="SAM" id="SignalP"/>
    </source>
</evidence>
<dbReference type="SUPFAM" id="SSF51445">
    <property type="entry name" value="(Trans)glycosidases"/>
    <property type="match status" value="1"/>
</dbReference>
<organism evidence="7 8">
    <name type="scientific">Marinoscillum luteum</name>
    <dbReference type="NCBI Taxonomy" id="861051"/>
    <lineage>
        <taxon>Bacteria</taxon>
        <taxon>Pseudomonadati</taxon>
        <taxon>Bacteroidota</taxon>
        <taxon>Cytophagia</taxon>
        <taxon>Cytophagales</taxon>
        <taxon>Reichenbachiellaceae</taxon>
        <taxon>Marinoscillum</taxon>
    </lineage>
</organism>
<dbReference type="InterPro" id="IPR000805">
    <property type="entry name" value="Glyco_hydro_26"/>
</dbReference>
<feature type="chain" id="PRO_5046992347" evidence="5">
    <location>
        <begin position="24"/>
        <end position="387"/>
    </location>
</feature>
<dbReference type="Proteomes" id="UP001610063">
    <property type="component" value="Unassembled WGS sequence"/>
</dbReference>
<evidence type="ECO:0000313" key="7">
    <source>
        <dbReference type="EMBL" id="MFH6985706.1"/>
    </source>
</evidence>
<proteinExistence type="inferred from homology"/>
<keyword evidence="5" id="KW-0732">Signal</keyword>
<dbReference type="PIRSF" id="PIRSF018168">
    <property type="entry name" value="Mannan-1_4-beta-mannosidase"/>
    <property type="match status" value="1"/>
</dbReference>
<dbReference type="RefSeq" id="WP_395419109.1">
    <property type="nucleotide sequence ID" value="NZ_JBIPKE010000020.1"/>
</dbReference>
<dbReference type="Pfam" id="PF02156">
    <property type="entry name" value="Glyco_hydro_26"/>
    <property type="match status" value="1"/>
</dbReference>
<keyword evidence="2 4" id="KW-0378">Hydrolase</keyword>
<dbReference type="PRINTS" id="PR00739">
    <property type="entry name" value="GLHYDRLASE26"/>
</dbReference>
<evidence type="ECO:0000256" key="3">
    <source>
        <dbReference type="ARBA" id="ARBA00023295"/>
    </source>
</evidence>
<evidence type="ECO:0000256" key="2">
    <source>
        <dbReference type="ARBA" id="ARBA00022801"/>
    </source>
</evidence>
<evidence type="ECO:0000256" key="1">
    <source>
        <dbReference type="ARBA" id="ARBA00007754"/>
    </source>
</evidence>
<sequence length="387" mass="44216">MNYKKRISNLSFLLLGLSLSAQTPIDQKATKKTQNLLTNLHEISSQGFMFGHQDDQAYGVGWKAEEGRSDVKETAGSFPAVHGWDVGSRLDRESNLDDIRFSNMKTWIKKAYKMGTINTLSWHLDNLTTGTNSWDKTPSVADILPGGSKHAEFVEQLDLLAEMLEGMRTTFTRIPIVFRPWHEHNGDWFWWGKGNCTEAEYIALFQFTVDYLKNEKNIHHLLYAFSPDRSRLRLDTIPEQNYLYGYPGDEYVDIIGIDNYGDVGRIGGPNTPEQQQENFIQSLKLITKIAREKGKVAALTETGLEGVTKPDWFTEIILNPIKANDQEIDIAWVLVWRNANTTHHYAPYAGHPSVPDFQKFDEDPLTYFEKDMNNPYKQGKALKSSDK</sequence>
<dbReference type="InterPro" id="IPR017853">
    <property type="entry name" value="GH"/>
</dbReference>
<reference evidence="7 8" key="1">
    <citation type="journal article" date="2013" name="Int. J. Syst. Evol. Microbiol.">
        <title>Marinoscillum luteum sp. nov., isolated from marine sediment.</title>
        <authorList>
            <person name="Cha I.T."/>
            <person name="Park S.J."/>
            <person name="Kim S.J."/>
            <person name="Kim J.G."/>
            <person name="Jung M.Y."/>
            <person name="Shin K.S."/>
            <person name="Kwon K.K."/>
            <person name="Yang S.H."/>
            <person name="Seo Y.S."/>
            <person name="Rhee S.K."/>
        </authorList>
    </citation>
    <scope>NUCLEOTIDE SEQUENCE [LARGE SCALE GENOMIC DNA]</scope>
    <source>
        <strain evidence="7 8">KCTC 23939</strain>
    </source>
</reference>
<dbReference type="InterPro" id="IPR022790">
    <property type="entry name" value="GH26_dom"/>
</dbReference>
<dbReference type="EMBL" id="JBIPKE010000020">
    <property type="protein sequence ID" value="MFH6985706.1"/>
    <property type="molecule type" value="Genomic_DNA"/>
</dbReference>
<comment type="similarity">
    <text evidence="1 4">Belongs to the glycosyl hydrolase 26 family.</text>
</comment>
<feature type="signal peptide" evidence="5">
    <location>
        <begin position="1"/>
        <end position="23"/>
    </location>
</feature>
<accession>A0ABW7NDN7</accession>
<gene>
    <name evidence="7" type="ORF">ACHKAR_19795</name>
</gene>
<dbReference type="GO" id="GO:0016787">
    <property type="term" value="F:hydrolase activity"/>
    <property type="evidence" value="ECO:0007669"/>
    <property type="project" value="UniProtKB-KW"/>
</dbReference>
<name>A0ABW7NDN7_9BACT</name>